<protein>
    <submittedName>
        <fullName evidence="3">Uncharacterized protein DUF3883</fullName>
    </submittedName>
</protein>
<dbReference type="Proteomes" id="UP000240621">
    <property type="component" value="Unassembled WGS sequence"/>
</dbReference>
<sequence>MSESWSVIEVELTVADYFKMLVAELNGIAYNKSAYRRALLSFLDQRTESAVEKKRQNISAALVKLGQPYIKGYLPLFNYQQLVEEKVVEYLKDKPELELLFRSFANKEIQQRGQTNFEKLLEAAPEPEKVHEPQTPYIRKPIKVNYLEQEQKNHSLGMHGEELVMDWEKWNLKKEGKSRYADEVRWVSREEGDGLGYDILSKDLAGKDKFIEVKTTKLSKKTPIYFSKNELDFSVSNKEKFYLYRLFNFEKSPKMFIRQGALNQACLAEPINYRGYF</sequence>
<dbReference type="AlphaFoldDB" id="A0A2P8C5F7"/>
<evidence type="ECO:0000259" key="1">
    <source>
        <dbReference type="Pfam" id="PF13020"/>
    </source>
</evidence>
<keyword evidence="5" id="KW-1185">Reference proteome</keyword>
<name>A0A2P8C5F7_9BACT</name>
<dbReference type="RefSeq" id="WP_106543959.1">
    <property type="nucleotide sequence ID" value="NZ_BLAU01000001.1"/>
</dbReference>
<feature type="domain" description="Protein NO VEIN C-terminal" evidence="1">
    <location>
        <begin position="160"/>
        <end position="256"/>
    </location>
</feature>
<dbReference type="OrthoDB" id="9781481at2"/>
<dbReference type="EMBL" id="BLAU01000001">
    <property type="protein sequence ID" value="GET22383.1"/>
    <property type="molecule type" value="Genomic_DNA"/>
</dbReference>
<reference evidence="2 5" key="2">
    <citation type="submission" date="2019-10" db="EMBL/GenBank/DDBJ databases">
        <title>Prolixibacter strains distinguished by the presence of nitrate reductase genes were adept at nitrate-dependent anaerobic corrosion of metallic iron and carbon steel.</title>
        <authorList>
            <person name="Iino T."/>
            <person name="Shono N."/>
            <person name="Ito K."/>
            <person name="Nakamura R."/>
            <person name="Sueoka K."/>
            <person name="Harayama S."/>
            <person name="Ohkuma M."/>
        </authorList>
    </citation>
    <scope>NUCLEOTIDE SEQUENCE [LARGE SCALE GENOMIC DNA]</scope>
    <source>
        <strain evidence="2 5">MIC1-1</strain>
    </source>
</reference>
<comment type="caution">
    <text evidence="3">The sequence shown here is derived from an EMBL/GenBank/DDBJ whole genome shotgun (WGS) entry which is preliminary data.</text>
</comment>
<dbReference type="InterPro" id="IPR024975">
    <property type="entry name" value="NOV_C"/>
</dbReference>
<reference evidence="3 4" key="1">
    <citation type="submission" date="2018-03" db="EMBL/GenBank/DDBJ databases">
        <title>Genomic Encyclopedia of Archaeal and Bacterial Type Strains, Phase II (KMG-II): from individual species to whole genera.</title>
        <authorList>
            <person name="Goeker M."/>
        </authorList>
    </citation>
    <scope>NUCLEOTIDE SEQUENCE [LARGE SCALE GENOMIC DNA]</scope>
    <source>
        <strain evidence="3 4">DSM 27267</strain>
    </source>
</reference>
<dbReference type="Pfam" id="PF13020">
    <property type="entry name" value="NOV_C"/>
    <property type="match status" value="1"/>
</dbReference>
<accession>A0A2P8C5F7</accession>
<gene>
    <name evidence="3" type="ORF">CLV93_1213</name>
    <name evidence="2" type="ORF">JCM18694_26290</name>
</gene>
<organism evidence="3 4">
    <name type="scientific">Prolixibacter denitrificans</name>
    <dbReference type="NCBI Taxonomy" id="1541063"/>
    <lineage>
        <taxon>Bacteria</taxon>
        <taxon>Pseudomonadati</taxon>
        <taxon>Bacteroidota</taxon>
        <taxon>Bacteroidia</taxon>
        <taxon>Marinilabiliales</taxon>
        <taxon>Prolixibacteraceae</taxon>
        <taxon>Prolixibacter</taxon>
    </lineage>
</organism>
<proteinExistence type="predicted"/>
<evidence type="ECO:0000313" key="4">
    <source>
        <dbReference type="Proteomes" id="UP000240621"/>
    </source>
</evidence>
<evidence type="ECO:0000313" key="5">
    <source>
        <dbReference type="Proteomes" id="UP000396862"/>
    </source>
</evidence>
<evidence type="ECO:0000313" key="3">
    <source>
        <dbReference type="EMBL" id="PSK80188.1"/>
    </source>
</evidence>
<dbReference type="Proteomes" id="UP000396862">
    <property type="component" value="Unassembled WGS sequence"/>
</dbReference>
<evidence type="ECO:0000313" key="2">
    <source>
        <dbReference type="EMBL" id="GET22383.1"/>
    </source>
</evidence>
<dbReference type="EMBL" id="PYGC01000021">
    <property type="protein sequence ID" value="PSK80188.1"/>
    <property type="molecule type" value="Genomic_DNA"/>
</dbReference>